<sequence>MIYENRTGEAFSMFPLAGIPTAFKASYGHGRPVIGILAEFDALEGLSQEGGVAERKPKVEGGSGHRCGHNCLGSGALTWHSYGTNNIFSGSTLAVINMTFKFKGVAAHAAVVPHLGRSALDAAELTNIGVQFLREHMPTEDRVHYAFLDAGGKAPNVVQETAELIYKVRSPRLEGVIELAERVKQIARGAAMMTDTSLTIGYRGATSNTIPNQALEEALQKNMEEIGVPSYTKEEEDFARAIADSYEMPDKAVDLAANLSPLWKDILEKHYKEKGVGLNNMVLPYQHWEDTIPASTDVGDVSWICPTAMFFAQCAAAKIPEHSWQYVACNNTSLAHKGLIYAGKILAGTAVDLF</sequence>
<dbReference type="GO" id="GO:0016805">
    <property type="term" value="F:dipeptidase activity"/>
    <property type="evidence" value="ECO:0007669"/>
    <property type="project" value="TreeGrafter"/>
</dbReference>
<dbReference type="RefSeq" id="WP_183773468.1">
    <property type="nucleotide sequence ID" value="NZ_JACHFW010000006.1"/>
</dbReference>
<dbReference type="PANTHER" id="PTHR30575:SF0">
    <property type="entry name" value="XAA-ARG DIPEPTIDASE"/>
    <property type="match status" value="1"/>
</dbReference>
<gene>
    <name evidence="2" type="ORF">HNP82_001783</name>
</gene>
<dbReference type="GO" id="GO:0046657">
    <property type="term" value="P:folic acid catabolic process"/>
    <property type="evidence" value="ECO:0007669"/>
    <property type="project" value="TreeGrafter"/>
</dbReference>
<dbReference type="Pfam" id="PF07687">
    <property type="entry name" value="M20_dimer"/>
    <property type="match status" value="1"/>
</dbReference>
<dbReference type="Gene3D" id="3.30.70.360">
    <property type="match status" value="1"/>
</dbReference>
<evidence type="ECO:0000313" key="3">
    <source>
        <dbReference type="Proteomes" id="UP000543642"/>
    </source>
</evidence>
<evidence type="ECO:0000259" key="1">
    <source>
        <dbReference type="Pfam" id="PF07687"/>
    </source>
</evidence>
<dbReference type="InterPro" id="IPR011650">
    <property type="entry name" value="Peptidase_M20_dimer"/>
</dbReference>
<feature type="domain" description="Peptidase M20 dimerisation" evidence="1">
    <location>
        <begin position="96"/>
        <end position="188"/>
    </location>
</feature>
<dbReference type="Proteomes" id="UP000543642">
    <property type="component" value="Unassembled WGS sequence"/>
</dbReference>
<dbReference type="GO" id="GO:0005737">
    <property type="term" value="C:cytoplasm"/>
    <property type="evidence" value="ECO:0007669"/>
    <property type="project" value="TreeGrafter"/>
</dbReference>
<name>A0A7W8M533_9FIRM</name>
<dbReference type="PANTHER" id="PTHR30575">
    <property type="entry name" value="PEPTIDASE M20"/>
    <property type="match status" value="1"/>
</dbReference>
<dbReference type="InterPro" id="IPR052030">
    <property type="entry name" value="Peptidase_M20/M20A_hydrolases"/>
</dbReference>
<proteinExistence type="predicted"/>
<reference evidence="2 3" key="1">
    <citation type="submission" date="2020-08" db="EMBL/GenBank/DDBJ databases">
        <title>Genomic Encyclopedia of Type Strains, Phase IV (KMG-IV): sequencing the most valuable type-strain genomes for metagenomic binning, comparative biology and taxonomic classification.</title>
        <authorList>
            <person name="Goeker M."/>
        </authorList>
    </citation>
    <scope>NUCLEOTIDE SEQUENCE [LARGE SCALE GENOMIC DNA]</scope>
    <source>
        <strain evidence="2 3">DSM 106146</strain>
    </source>
</reference>
<comment type="caution">
    <text evidence="2">The sequence shown here is derived from an EMBL/GenBank/DDBJ whole genome shotgun (WGS) entry which is preliminary data.</text>
</comment>
<accession>A0A7W8M533</accession>
<protein>
    <submittedName>
        <fullName evidence="2">Aminobenzoyl-glutamate utilization protein B</fullName>
    </submittedName>
</protein>
<keyword evidence="3" id="KW-1185">Reference proteome</keyword>
<dbReference type="SUPFAM" id="SSF53187">
    <property type="entry name" value="Zn-dependent exopeptidases"/>
    <property type="match status" value="1"/>
</dbReference>
<evidence type="ECO:0000313" key="2">
    <source>
        <dbReference type="EMBL" id="MBB5264655.1"/>
    </source>
</evidence>
<organism evidence="2 3">
    <name type="scientific">Catenibacillus scindens</name>
    <dbReference type="NCBI Taxonomy" id="673271"/>
    <lineage>
        <taxon>Bacteria</taxon>
        <taxon>Bacillati</taxon>
        <taxon>Bacillota</taxon>
        <taxon>Clostridia</taxon>
        <taxon>Lachnospirales</taxon>
        <taxon>Lachnospiraceae</taxon>
        <taxon>Catenibacillus</taxon>
    </lineage>
</organism>
<dbReference type="FunFam" id="3.30.70.360:FF:000004">
    <property type="entry name" value="Peptidase M20 domain-containing protein 2"/>
    <property type="match status" value="1"/>
</dbReference>
<dbReference type="SUPFAM" id="SSF55031">
    <property type="entry name" value="Bacterial exopeptidase dimerisation domain"/>
    <property type="match status" value="1"/>
</dbReference>
<dbReference type="EMBL" id="JACHFW010000006">
    <property type="protein sequence ID" value="MBB5264655.1"/>
    <property type="molecule type" value="Genomic_DNA"/>
</dbReference>
<dbReference type="InterPro" id="IPR036264">
    <property type="entry name" value="Bact_exopeptidase_dim_dom"/>
</dbReference>
<dbReference type="AlphaFoldDB" id="A0A7W8M533"/>
<dbReference type="Gene3D" id="3.40.630.10">
    <property type="entry name" value="Zn peptidases"/>
    <property type="match status" value="1"/>
</dbReference>
<dbReference type="GO" id="GO:0071713">
    <property type="term" value="F:para-aminobenzoyl-glutamate hydrolase activity"/>
    <property type="evidence" value="ECO:0007669"/>
    <property type="project" value="TreeGrafter"/>
</dbReference>